<keyword evidence="2" id="KW-1185">Reference proteome</keyword>
<name>A0ABV0T4N6_9TELE</name>
<gene>
    <name evidence="1" type="ORF">ILYODFUR_035816</name>
</gene>
<dbReference type="Proteomes" id="UP001482620">
    <property type="component" value="Unassembled WGS sequence"/>
</dbReference>
<proteinExistence type="predicted"/>
<evidence type="ECO:0000313" key="1">
    <source>
        <dbReference type="EMBL" id="MEQ2227247.1"/>
    </source>
</evidence>
<reference evidence="1 2" key="1">
    <citation type="submission" date="2021-06" db="EMBL/GenBank/DDBJ databases">
        <authorList>
            <person name="Palmer J.M."/>
        </authorList>
    </citation>
    <scope>NUCLEOTIDE SEQUENCE [LARGE SCALE GENOMIC DNA]</scope>
    <source>
        <strain evidence="2">if_2019</strain>
        <tissue evidence="1">Muscle</tissue>
    </source>
</reference>
<protein>
    <submittedName>
        <fullName evidence="1">Uncharacterized protein</fullName>
    </submittedName>
</protein>
<comment type="caution">
    <text evidence="1">The sequence shown here is derived from an EMBL/GenBank/DDBJ whole genome shotgun (WGS) entry which is preliminary data.</text>
</comment>
<sequence>MASCSGGLSEDENMDIGWSMVENRRGRGEKDKVKRELNAGKRALDDEEERVEIRKKILMENFKIILKFKAGQDMIGVSPISLSNGLKKVVGDVELAKVLRDGSLLQSVSHVLLHIP</sequence>
<dbReference type="EMBL" id="JAHRIQ010018582">
    <property type="protein sequence ID" value="MEQ2227247.1"/>
    <property type="molecule type" value="Genomic_DNA"/>
</dbReference>
<evidence type="ECO:0000313" key="2">
    <source>
        <dbReference type="Proteomes" id="UP001482620"/>
    </source>
</evidence>
<accession>A0ABV0T4N6</accession>
<organism evidence="1 2">
    <name type="scientific">Ilyodon furcidens</name>
    <name type="common">goldbreast splitfin</name>
    <dbReference type="NCBI Taxonomy" id="33524"/>
    <lineage>
        <taxon>Eukaryota</taxon>
        <taxon>Metazoa</taxon>
        <taxon>Chordata</taxon>
        <taxon>Craniata</taxon>
        <taxon>Vertebrata</taxon>
        <taxon>Euteleostomi</taxon>
        <taxon>Actinopterygii</taxon>
        <taxon>Neopterygii</taxon>
        <taxon>Teleostei</taxon>
        <taxon>Neoteleostei</taxon>
        <taxon>Acanthomorphata</taxon>
        <taxon>Ovalentaria</taxon>
        <taxon>Atherinomorphae</taxon>
        <taxon>Cyprinodontiformes</taxon>
        <taxon>Goodeidae</taxon>
        <taxon>Ilyodon</taxon>
    </lineage>
</organism>